<accession>A0AAD9NRI4</accession>
<protein>
    <submittedName>
        <fullName evidence="1">Uncharacterized protein</fullName>
    </submittedName>
</protein>
<dbReference type="EMBL" id="JAODUO010000474">
    <property type="protein sequence ID" value="KAK2179740.1"/>
    <property type="molecule type" value="Genomic_DNA"/>
</dbReference>
<keyword evidence="2" id="KW-1185">Reference proteome</keyword>
<proteinExistence type="predicted"/>
<organism evidence="1 2">
    <name type="scientific">Ridgeia piscesae</name>
    <name type="common">Tubeworm</name>
    <dbReference type="NCBI Taxonomy" id="27915"/>
    <lineage>
        <taxon>Eukaryota</taxon>
        <taxon>Metazoa</taxon>
        <taxon>Spiralia</taxon>
        <taxon>Lophotrochozoa</taxon>
        <taxon>Annelida</taxon>
        <taxon>Polychaeta</taxon>
        <taxon>Sedentaria</taxon>
        <taxon>Canalipalpata</taxon>
        <taxon>Sabellida</taxon>
        <taxon>Siboglinidae</taxon>
        <taxon>Ridgeia</taxon>
    </lineage>
</organism>
<evidence type="ECO:0000313" key="2">
    <source>
        <dbReference type="Proteomes" id="UP001209878"/>
    </source>
</evidence>
<sequence length="36" mass="4469">MCFMMWLKYVFKKFGSVLSYDLSSNNRLFFKEITFF</sequence>
<comment type="caution">
    <text evidence="1">The sequence shown here is derived from an EMBL/GenBank/DDBJ whole genome shotgun (WGS) entry which is preliminary data.</text>
</comment>
<dbReference type="AlphaFoldDB" id="A0AAD9NRI4"/>
<evidence type="ECO:0000313" key="1">
    <source>
        <dbReference type="EMBL" id="KAK2179740.1"/>
    </source>
</evidence>
<name>A0AAD9NRI4_RIDPI</name>
<reference evidence="1" key="1">
    <citation type="journal article" date="2023" name="Mol. Biol. Evol.">
        <title>Third-Generation Sequencing Reveals the Adaptive Role of the Epigenome in Three Deep-Sea Polychaetes.</title>
        <authorList>
            <person name="Perez M."/>
            <person name="Aroh O."/>
            <person name="Sun Y."/>
            <person name="Lan Y."/>
            <person name="Juniper S.K."/>
            <person name="Young C.R."/>
            <person name="Angers B."/>
            <person name="Qian P.Y."/>
        </authorList>
    </citation>
    <scope>NUCLEOTIDE SEQUENCE</scope>
    <source>
        <strain evidence="1">R07B-5</strain>
    </source>
</reference>
<dbReference type="Proteomes" id="UP001209878">
    <property type="component" value="Unassembled WGS sequence"/>
</dbReference>
<gene>
    <name evidence="1" type="ORF">NP493_474g00000</name>
</gene>